<gene>
    <name evidence="2" type="ORF">HMPREF1313_2275</name>
</gene>
<dbReference type="SUPFAM" id="SSF52540">
    <property type="entry name" value="P-loop containing nucleoside triphosphate hydrolases"/>
    <property type="match status" value="1"/>
</dbReference>
<sequence length="229" mass="26714">MSANDIIDEQGKRNDLEELRGMVEQGMTLDEILLADTDNHASRCVGWLSRLIEARDRSIYNSSSSRDIEVYYLYGQTGVGKTSYVMNRYAPEDVYRVSDYLHPFDGYENQKVLLMDEFSGALPFDQLLNVTDRWRTTLAARYHNRIAMYDTVWIVSNLPLNELYSEIERPRRKAMFRRFRQVIYMTRQGGMHRYDPDEISDYLGDPEQAPAGRFRLLGLDDGLRAEDII</sequence>
<comment type="caution">
    <text evidence="2">The sequence shown here is derived from an EMBL/GenBank/DDBJ whole genome shotgun (WGS) entry which is preliminary data.</text>
</comment>
<reference evidence="2 3" key="1">
    <citation type="journal article" date="2013" name="Genome Announc.">
        <title>Draft Genome Sequences of Two Pairs of Human Intestinal Bifidobacterium longum subsp. longum Strains, 44B and 1-6B and 35B and 2-2B, Consecutively Isolated from Two Children after a 5-Year Time Period.</title>
        <authorList>
            <person name="Shkoporov A.N."/>
            <person name="Efimov B.A."/>
            <person name="Khokhlova E.V."/>
            <person name="Chaplin A.V."/>
            <person name="Kafarskaya L.I."/>
            <person name="Durkin A.S."/>
            <person name="McCorrison J."/>
            <person name="Torralba M."/>
            <person name="Gillis M."/>
            <person name="Sutton G."/>
            <person name="Weibel D.B."/>
            <person name="Nelson K.E."/>
            <person name="Smeianov V.V."/>
        </authorList>
    </citation>
    <scope>NUCLEOTIDE SEQUENCE [LARGE SCALE GENOMIC DNA]</scope>
    <source>
        <strain evidence="2 3">1-6B</strain>
    </source>
</reference>
<dbReference type="GO" id="GO:0003723">
    <property type="term" value="F:RNA binding"/>
    <property type="evidence" value="ECO:0007669"/>
    <property type="project" value="InterPro"/>
</dbReference>
<evidence type="ECO:0000313" key="2">
    <source>
        <dbReference type="EMBL" id="EIJ22029.1"/>
    </source>
</evidence>
<dbReference type="Proteomes" id="UP000006410">
    <property type="component" value="Unassembled WGS sequence"/>
</dbReference>
<dbReference type="GO" id="GO:0003724">
    <property type="term" value="F:RNA helicase activity"/>
    <property type="evidence" value="ECO:0007669"/>
    <property type="project" value="InterPro"/>
</dbReference>
<keyword evidence="2" id="KW-0067">ATP-binding</keyword>
<accession>A0AA87LJS1</accession>
<evidence type="ECO:0000259" key="1">
    <source>
        <dbReference type="Pfam" id="PF00910"/>
    </source>
</evidence>
<keyword evidence="2" id="KW-0347">Helicase</keyword>
<dbReference type="EMBL" id="AJTF01000162">
    <property type="protein sequence ID" value="EIJ22029.1"/>
    <property type="molecule type" value="Genomic_DNA"/>
</dbReference>
<name>A0AA87LJS1_BIFLL</name>
<protein>
    <submittedName>
        <fullName evidence="2">RNA helicase domain protein</fullName>
    </submittedName>
</protein>
<dbReference type="AlphaFoldDB" id="A0AA87LJS1"/>
<proteinExistence type="predicted"/>
<feature type="domain" description="Helicase superfamily 3 single-stranded DNA/RNA virus" evidence="1">
    <location>
        <begin position="72"/>
        <end position="120"/>
    </location>
</feature>
<dbReference type="Pfam" id="PF00910">
    <property type="entry name" value="RNA_helicase"/>
    <property type="match status" value="1"/>
</dbReference>
<keyword evidence="2" id="KW-0378">Hydrolase</keyword>
<dbReference type="InterPro" id="IPR027417">
    <property type="entry name" value="P-loop_NTPase"/>
</dbReference>
<keyword evidence="2" id="KW-0547">Nucleotide-binding</keyword>
<dbReference type="InterPro" id="IPR000605">
    <property type="entry name" value="Helicase_SF3_ssDNA/RNA_vir"/>
</dbReference>
<organism evidence="2 3">
    <name type="scientific">Bifidobacterium longum subsp. longum 1-6B</name>
    <dbReference type="NCBI Taxonomy" id="1161744"/>
    <lineage>
        <taxon>Bacteria</taxon>
        <taxon>Bacillati</taxon>
        <taxon>Actinomycetota</taxon>
        <taxon>Actinomycetes</taxon>
        <taxon>Bifidobacteriales</taxon>
        <taxon>Bifidobacteriaceae</taxon>
        <taxon>Bifidobacterium</taxon>
    </lineage>
</organism>
<evidence type="ECO:0000313" key="3">
    <source>
        <dbReference type="Proteomes" id="UP000006410"/>
    </source>
</evidence>